<dbReference type="RefSeq" id="WP_093852864.1">
    <property type="nucleotide sequence ID" value="NZ_JAVRER010000069.1"/>
</dbReference>
<dbReference type="InterPro" id="IPR011009">
    <property type="entry name" value="Kinase-like_dom_sf"/>
</dbReference>
<dbReference type="AlphaFoldDB" id="A0ABD5ECY0"/>
<comment type="caution">
    <text evidence="2">The sequence shown here is derived from an EMBL/GenBank/DDBJ whole genome shotgun (WGS) entry which is preliminary data.</text>
</comment>
<dbReference type="Proteomes" id="UP001183607">
    <property type="component" value="Unassembled WGS sequence"/>
</dbReference>
<evidence type="ECO:0000313" key="2">
    <source>
        <dbReference type="EMBL" id="MDT0419254.1"/>
    </source>
</evidence>
<sequence length="329" mass="35318">MVLEPPRRLVRALAEDPGADDAAAWLDRLPELVEAATRHHGVRVERLLQPGGRSGVVLLVRRADDAPAVLKLAPPRARPAAEAAALARWDGLGACRLLSEPEPGTEDDARHGAAPGGDATGRAAAPLASERGLLLERLRPEISLSSLPQAKAMLEAAETVRRLWVPVTGESSYETLTARTERQATRMRQAAGPLVLPLVENALAVRRDLLADAARPDAERVLLHGAFRQAKVLAGERLPWLAVGPEPVIGERAYDVARLARDRLEDLVASDGGASAARRRVTKLADALDLDRDRVQGWAHFRATVAGVAALAAGRRQEGETLLEFAAWL</sequence>
<dbReference type="EMBL" id="JAVRER010000069">
    <property type="protein sequence ID" value="MDT0419254.1"/>
    <property type="molecule type" value="Genomic_DNA"/>
</dbReference>
<gene>
    <name evidence="2" type="ORF">RM574_27620</name>
</gene>
<dbReference type="InterPro" id="IPR006748">
    <property type="entry name" value="NH2Glyco/OHUrea_AB-resist_kin"/>
</dbReference>
<accession>A0ABD5ECY0</accession>
<evidence type="ECO:0000313" key="3">
    <source>
        <dbReference type="Proteomes" id="UP001183607"/>
    </source>
</evidence>
<dbReference type="SUPFAM" id="SSF56112">
    <property type="entry name" value="Protein kinase-like (PK-like)"/>
    <property type="match status" value="1"/>
</dbReference>
<dbReference type="Pfam" id="PF04655">
    <property type="entry name" value="APH_6_hur"/>
    <property type="match status" value="2"/>
</dbReference>
<protein>
    <submittedName>
        <fullName evidence="2">Aminoglycoside phosphotransferase family protein</fullName>
    </submittedName>
</protein>
<organism evidence="2 3">
    <name type="scientific">Streptomyces evansiae</name>
    <dbReference type="NCBI Taxonomy" id="3075535"/>
    <lineage>
        <taxon>Bacteria</taxon>
        <taxon>Bacillati</taxon>
        <taxon>Actinomycetota</taxon>
        <taxon>Actinomycetes</taxon>
        <taxon>Kitasatosporales</taxon>
        <taxon>Streptomycetaceae</taxon>
        <taxon>Streptomyces</taxon>
    </lineage>
</organism>
<reference evidence="3" key="1">
    <citation type="submission" date="2023-07" db="EMBL/GenBank/DDBJ databases">
        <title>30 novel species of actinomycetes from the DSMZ collection.</title>
        <authorList>
            <person name="Nouioui I."/>
        </authorList>
    </citation>
    <scope>NUCLEOTIDE SEQUENCE [LARGE SCALE GENOMIC DNA]</scope>
    <source>
        <strain evidence="3">DSM 41982</strain>
    </source>
</reference>
<evidence type="ECO:0000256" key="1">
    <source>
        <dbReference type="SAM" id="MobiDB-lite"/>
    </source>
</evidence>
<name>A0ABD5ECY0_9ACTN</name>
<proteinExistence type="predicted"/>
<feature type="region of interest" description="Disordered" evidence="1">
    <location>
        <begin position="98"/>
        <end position="123"/>
    </location>
</feature>